<dbReference type="InterPro" id="IPR013826">
    <property type="entry name" value="Topo_IA_cen_sub3"/>
</dbReference>
<dbReference type="PROSITE" id="PS00396">
    <property type="entry name" value="TOPO_IA_1"/>
    <property type="match status" value="1"/>
</dbReference>
<keyword evidence="4" id="KW-0863">Zinc-finger</keyword>
<feature type="site" description="Interaction with DNA" evidence="10">
    <location>
        <position position="302"/>
    </location>
</feature>
<evidence type="ECO:0000256" key="10">
    <source>
        <dbReference type="HAMAP-Rule" id="MF_00952"/>
    </source>
</evidence>
<dbReference type="Gene3D" id="1.10.460.10">
    <property type="entry name" value="Topoisomerase I, domain 2"/>
    <property type="match status" value="1"/>
</dbReference>
<keyword evidence="14" id="KW-1185">Reference proteome</keyword>
<dbReference type="SUPFAM" id="SSF57783">
    <property type="entry name" value="Zinc beta-ribbon"/>
    <property type="match status" value="1"/>
</dbReference>
<comment type="caution">
    <text evidence="13">The sequence shown here is derived from an EMBL/GenBank/DDBJ whole genome shotgun (WGS) entry which is preliminary data.</text>
</comment>
<dbReference type="EMBL" id="JARYZI010000001">
    <property type="protein sequence ID" value="MDH8676640.1"/>
    <property type="molecule type" value="Genomic_DNA"/>
</dbReference>
<dbReference type="NCBIfam" id="TIGR01051">
    <property type="entry name" value="topA_bact"/>
    <property type="match status" value="1"/>
</dbReference>
<evidence type="ECO:0000313" key="13">
    <source>
        <dbReference type="EMBL" id="MDH8676640.1"/>
    </source>
</evidence>
<dbReference type="SMART" id="SM00436">
    <property type="entry name" value="TOP1Bc"/>
    <property type="match status" value="1"/>
</dbReference>
<gene>
    <name evidence="10 13" type="primary">topA</name>
    <name evidence="13" type="ORF">QE109_00705</name>
</gene>
<evidence type="ECO:0000256" key="5">
    <source>
        <dbReference type="ARBA" id="ARBA00022833"/>
    </source>
</evidence>
<organism evidence="13 14">
    <name type="scientific">Fusibacter bizertensis</name>
    <dbReference type="NCBI Taxonomy" id="1488331"/>
    <lineage>
        <taxon>Bacteria</taxon>
        <taxon>Bacillati</taxon>
        <taxon>Bacillota</taxon>
        <taxon>Clostridia</taxon>
        <taxon>Eubacteriales</taxon>
        <taxon>Eubacteriales Family XII. Incertae Sedis</taxon>
        <taxon>Fusibacter</taxon>
    </lineage>
</organism>
<dbReference type="Gene3D" id="2.70.20.10">
    <property type="entry name" value="Topoisomerase I, domain 3"/>
    <property type="match status" value="1"/>
</dbReference>
<evidence type="ECO:0000259" key="12">
    <source>
        <dbReference type="PROSITE" id="PS52039"/>
    </source>
</evidence>
<dbReference type="InterPro" id="IPR013825">
    <property type="entry name" value="Topo_IA_cen_sub2"/>
</dbReference>
<dbReference type="InterPro" id="IPR005733">
    <property type="entry name" value="TopoI_bac-type"/>
</dbReference>
<feature type="site" description="Interaction with DNA" evidence="10">
    <location>
        <position position="140"/>
    </location>
</feature>
<feature type="site" description="Interaction with DNA" evidence="10">
    <location>
        <position position="155"/>
    </location>
</feature>
<dbReference type="Proteomes" id="UP001158045">
    <property type="component" value="Unassembled WGS sequence"/>
</dbReference>
<evidence type="ECO:0000256" key="1">
    <source>
        <dbReference type="ARBA" id="ARBA00000213"/>
    </source>
</evidence>
<dbReference type="PRINTS" id="PR00417">
    <property type="entry name" value="PRTPISMRASEI"/>
</dbReference>
<keyword evidence="5" id="KW-0862">Zinc</keyword>
<dbReference type="EC" id="5.6.2.1" evidence="10"/>
<dbReference type="InterPro" id="IPR000380">
    <property type="entry name" value="Topo_IA"/>
</dbReference>
<dbReference type="Pfam" id="PF01131">
    <property type="entry name" value="Topoisom_bac"/>
    <property type="match status" value="1"/>
</dbReference>
<dbReference type="SMART" id="SM00437">
    <property type="entry name" value="TOP1Ac"/>
    <property type="match status" value="1"/>
</dbReference>
<dbReference type="SUPFAM" id="SSF56712">
    <property type="entry name" value="Prokaryotic type I DNA topoisomerase"/>
    <property type="match status" value="1"/>
</dbReference>
<accession>A0ABT6N8A8</accession>
<dbReference type="PANTHER" id="PTHR42785">
    <property type="entry name" value="DNA TOPOISOMERASE, TYPE IA, CORE"/>
    <property type="match status" value="1"/>
</dbReference>
<dbReference type="Pfam" id="PF01396">
    <property type="entry name" value="Zn_ribbon_Top1"/>
    <property type="match status" value="3"/>
</dbReference>
<dbReference type="PANTHER" id="PTHR42785:SF1">
    <property type="entry name" value="DNA TOPOISOMERASE"/>
    <property type="match status" value="1"/>
</dbReference>
<evidence type="ECO:0000256" key="8">
    <source>
        <dbReference type="ARBA" id="ARBA00023125"/>
    </source>
</evidence>
<evidence type="ECO:0000313" key="14">
    <source>
        <dbReference type="Proteomes" id="UP001158045"/>
    </source>
</evidence>
<evidence type="ECO:0000256" key="7">
    <source>
        <dbReference type="ARBA" id="ARBA00023029"/>
    </source>
</evidence>
<dbReference type="InterPro" id="IPR023405">
    <property type="entry name" value="Topo_IA_core_domain"/>
</dbReference>
<dbReference type="Gene3D" id="3.40.50.140">
    <property type="match status" value="1"/>
</dbReference>
<dbReference type="PROSITE" id="PS50880">
    <property type="entry name" value="TOPRIM"/>
    <property type="match status" value="1"/>
</dbReference>
<dbReference type="CDD" id="cd00186">
    <property type="entry name" value="TOP1Ac"/>
    <property type="match status" value="1"/>
</dbReference>
<feature type="site" description="Interaction with DNA" evidence="10">
    <location>
        <position position="487"/>
    </location>
</feature>
<feature type="domain" description="Topo IA-type catalytic" evidence="12">
    <location>
        <begin position="129"/>
        <end position="555"/>
    </location>
</feature>
<keyword evidence="3" id="KW-0479">Metal-binding</keyword>
<dbReference type="Gene3D" id="1.10.290.10">
    <property type="entry name" value="Topoisomerase I, domain 4"/>
    <property type="match status" value="1"/>
</dbReference>
<evidence type="ECO:0000256" key="4">
    <source>
        <dbReference type="ARBA" id="ARBA00022771"/>
    </source>
</evidence>
<dbReference type="InterPro" id="IPR013824">
    <property type="entry name" value="Topo_IA_cen_sub1"/>
</dbReference>
<dbReference type="InterPro" id="IPR034149">
    <property type="entry name" value="TOPRIM_TopoI"/>
</dbReference>
<dbReference type="SMART" id="SM00493">
    <property type="entry name" value="TOPRIM"/>
    <property type="match status" value="1"/>
</dbReference>
<sequence>MSNILVIVESPAKAKTIEKFLGKNYKVVASIGHVRDLPKSTMGVDIENDFDPKYINIRGKGDLIKSLKSAAKKADKVYLATDPDREGEAIAWHLAFILGIDVASPCRVTFHEITKDAIKNAVKVPRAIDVKLVDAQQARRILDRLVGYSISPILWRKVKKGLSAGRVQSVATKLICDRERDIINFVPQEYWKIEATTKLISDKEPLKLDFYGDASGKIVPENEDGVNKILSDLENKDAVINKVEKKKKYRNPYAPFITSSLQQEASNRYGFTTKKTMIIAQQLYEGIAIKGHGTVGLITYMRTDSTRISEVAKESCRAYISEKFGEDLLGKEEKKQKNSKNSQDAHEAIRPTMVELSPSDIESALNKDQMKLYDLIWSRFVASQMASAEFEAHSVEIKIGSYLFRVNGSKLLFEGFMKVYSLGNQADRILPDLNEGEIIPIESYDPTQHFTQPPARFTEASLVKEMEEKGIGRPSTYAPTISTILSRGYVDKDKKSLKPTELGFIIDEIMSDYFSNIVDIDFTAGMETKFDNIEEGDESWKNIIRNFYKPFVELLERADQEIEKVDLTEETDIDCEKCGKKMLIRHGRYGKFLACSDYPNCDNTKPILKKLGIKCPLCDDGEIIERKSKKLKVFYGCSEFPRCNFVSWDMPIDRKCPKCDDQLVIKKTKKQELIKCHSSTCDYVEQN</sequence>
<protein>
    <recommendedName>
        <fullName evidence="10">DNA topoisomerase 1</fullName>
        <ecNumber evidence="10">5.6.2.1</ecNumber>
    </recommendedName>
    <alternativeName>
        <fullName evidence="10">DNA topoisomerase I</fullName>
    </alternativeName>
</protein>
<feature type="site" description="Interaction with DNA" evidence="10">
    <location>
        <position position="139"/>
    </location>
</feature>
<evidence type="ECO:0000256" key="9">
    <source>
        <dbReference type="ARBA" id="ARBA00023235"/>
    </source>
</evidence>
<feature type="active site" description="O-(5'-phospho-DNA)-tyrosine intermediate" evidence="10">
    <location>
        <position position="300"/>
    </location>
</feature>
<dbReference type="InterPro" id="IPR003601">
    <property type="entry name" value="Topo_IA_2"/>
</dbReference>
<dbReference type="Gene3D" id="3.30.65.10">
    <property type="entry name" value="Bacterial Topoisomerase I, domain 1"/>
    <property type="match status" value="2"/>
</dbReference>
<evidence type="ECO:0000256" key="6">
    <source>
        <dbReference type="ARBA" id="ARBA00022842"/>
    </source>
</evidence>
<feature type="domain" description="Toprim" evidence="11">
    <location>
        <begin position="3"/>
        <end position="113"/>
    </location>
</feature>
<dbReference type="InterPro" id="IPR028612">
    <property type="entry name" value="Topoisom_1_IA"/>
</dbReference>
<reference evidence="13 14" key="1">
    <citation type="submission" date="2023-04" db="EMBL/GenBank/DDBJ databases">
        <title>Fusibacter bizertensis strain WBS, isolated from littoral bottom sediments of the Arctic seas - biochemical and genomic analysis.</title>
        <authorList>
            <person name="Brioukhanov A.L."/>
        </authorList>
    </citation>
    <scope>NUCLEOTIDE SEQUENCE [LARGE SCALE GENOMIC DNA]</scope>
    <source>
        <strain evidence="13 14">WBS</strain>
    </source>
</reference>
<dbReference type="CDD" id="cd03363">
    <property type="entry name" value="TOPRIM_TopoIA_TopoI"/>
    <property type="match status" value="1"/>
</dbReference>
<dbReference type="Pfam" id="PF01751">
    <property type="entry name" value="Toprim"/>
    <property type="match status" value="1"/>
</dbReference>
<comment type="similarity">
    <text evidence="2 10">Belongs to the type IA topoisomerase family.</text>
</comment>
<dbReference type="InterPro" id="IPR013498">
    <property type="entry name" value="Topo_IA_Znf"/>
</dbReference>
<proteinExistence type="inferred from homology"/>
<dbReference type="GO" id="GO:0003917">
    <property type="term" value="F:DNA topoisomerase type I (single strand cut, ATP-independent) activity"/>
    <property type="evidence" value="ECO:0007669"/>
    <property type="project" value="UniProtKB-EC"/>
</dbReference>
<comment type="catalytic activity">
    <reaction evidence="1 10">
        <text>ATP-independent breakage of single-stranded DNA, followed by passage and rejoining.</text>
        <dbReference type="EC" id="5.6.2.1"/>
    </reaction>
</comment>
<comment type="subunit">
    <text evidence="10">Monomer.</text>
</comment>
<dbReference type="InterPro" id="IPR003602">
    <property type="entry name" value="Topo_IA_DNA-bd_dom"/>
</dbReference>
<dbReference type="HAMAP" id="MF_00952">
    <property type="entry name" value="Topoisom_1_prok"/>
    <property type="match status" value="1"/>
</dbReference>
<keyword evidence="9 10" id="KW-0413">Isomerase</keyword>
<dbReference type="RefSeq" id="WP_281092438.1">
    <property type="nucleotide sequence ID" value="NZ_JARYZI010000001.1"/>
</dbReference>
<keyword evidence="7 10" id="KW-0799">Topoisomerase</keyword>
<dbReference type="PROSITE" id="PS52039">
    <property type="entry name" value="TOPO_IA_2"/>
    <property type="match status" value="1"/>
</dbReference>
<name>A0ABT6N8A8_9FIRM</name>
<evidence type="ECO:0000256" key="3">
    <source>
        <dbReference type="ARBA" id="ARBA00022723"/>
    </source>
</evidence>
<evidence type="ECO:0000259" key="11">
    <source>
        <dbReference type="PROSITE" id="PS50880"/>
    </source>
</evidence>
<dbReference type="InterPro" id="IPR006171">
    <property type="entry name" value="TOPRIM_dom"/>
</dbReference>
<keyword evidence="6" id="KW-0460">Magnesium</keyword>
<feature type="site" description="Interaction with DNA" evidence="10">
    <location>
        <position position="33"/>
    </location>
</feature>
<keyword evidence="8 10" id="KW-0238">DNA-binding</keyword>
<evidence type="ECO:0000256" key="2">
    <source>
        <dbReference type="ARBA" id="ARBA00009446"/>
    </source>
</evidence>
<comment type="function">
    <text evidence="10">Releases the supercoiling and torsional tension of DNA, which is introduced during the DNA replication and transcription, by transiently cleaving and rejoining one strand of the DNA duplex. Introduces a single-strand break via transesterification at a target site in duplex DNA. The scissile phosphodiester is attacked by the catalytic tyrosine of the enzyme, resulting in the formation of a DNA-(5'-phosphotyrosyl)-enzyme intermediate and the expulsion of a 3'-OH DNA strand. The free DNA strand then undergoes passage around the unbroken strand, thus removing DNA supercoils. Finally, in the religation step, the DNA 3'-OH attacks the covalent intermediate to expel the active-site tyrosine and restore the DNA phosphodiester backbone.</text>
</comment>
<feature type="site" description="Interaction with DNA" evidence="10">
    <location>
        <position position="148"/>
    </location>
</feature>
<feature type="region of interest" description="Interaction with DNA" evidence="10">
    <location>
        <begin position="163"/>
        <end position="168"/>
    </location>
</feature>
<dbReference type="InterPro" id="IPR023406">
    <property type="entry name" value="Topo_IA_AS"/>
</dbReference>
<dbReference type="InterPro" id="IPR013497">
    <property type="entry name" value="Topo_IA_cen"/>
</dbReference>
<feature type="site" description="Interaction with DNA" evidence="10">
    <location>
        <position position="143"/>
    </location>
</feature>